<name>A0ABS8DQ71_9GAMM</name>
<keyword evidence="2" id="KW-1185">Reference proteome</keyword>
<dbReference type="Gene3D" id="3.40.50.1820">
    <property type="entry name" value="alpha/beta hydrolase"/>
    <property type="match status" value="1"/>
</dbReference>
<evidence type="ECO:0000313" key="2">
    <source>
        <dbReference type="Proteomes" id="UP001319882"/>
    </source>
</evidence>
<dbReference type="SUPFAM" id="SSF53474">
    <property type="entry name" value="alpha/beta-Hydrolases"/>
    <property type="match status" value="1"/>
</dbReference>
<dbReference type="PANTHER" id="PTHR48098:SF1">
    <property type="entry name" value="DIACYLGLYCEROL ACYLTRANSFERASE_MYCOLYLTRANSFERASE AG85A"/>
    <property type="match status" value="1"/>
</dbReference>
<dbReference type="InterPro" id="IPR050583">
    <property type="entry name" value="Mycobacterial_A85_antigen"/>
</dbReference>
<accession>A0ABS8DQ71</accession>
<dbReference type="EMBL" id="WHVL01000001">
    <property type="protein sequence ID" value="MCB8888398.1"/>
    <property type="molecule type" value="Genomic_DNA"/>
</dbReference>
<evidence type="ECO:0000313" key="1">
    <source>
        <dbReference type="EMBL" id="MCB8888398.1"/>
    </source>
</evidence>
<proteinExistence type="predicted"/>
<sequence>MEQEHRHTAIGAQPINLLYLLHRASCPRAGCYADCRSLYLVPLTIVPTPGGRVRFSSNTTRLFTRARALSLLIGALLSFQAVAGEVSHHRFHSPTLGHDYPYTLYLPDGYHVDATYPVVYLLHGSFGNEHDWTSRGRLAQTADRLIKAGHIPPAVFVMPGSRSWWVDGYNEPARRAFFDDLMPHIETTYAVGTTREQRAVGGLSAGGFGALNFALERPELFAAVAALSPASYVPVPPSNSSAHRHPAFLDAEGQFDRALWERVNYPAYLEAYRLAVTPRADDRPGDTPPVPAYISAGRRDVYDAEYHARLLRQALERIQPGQVRLDLYPGGHTWRVWRASLPAALTFLFQHVDGDAQALAAP</sequence>
<dbReference type="InterPro" id="IPR000801">
    <property type="entry name" value="Esterase-like"/>
</dbReference>
<dbReference type="PANTHER" id="PTHR48098">
    <property type="entry name" value="ENTEROCHELIN ESTERASE-RELATED"/>
    <property type="match status" value="1"/>
</dbReference>
<gene>
    <name evidence="1" type="ORF">GEV37_04555</name>
</gene>
<comment type="caution">
    <text evidence="1">The sequence shown here is derived from an EMBL/GenBank/DDBJ whole genome shotgun (WGS) entry which is preliminary data.</text>
</comment>
<protein>
    <submittedName>
        <fullName evidence="1">Esterase family protein</fullName>
    </submittedName>
</protein>
<organism evidence="1 2">
    <name type="scientific">Vreelandella malpeensis</name>
    <dbReference type="NCBI Taxonomy" id="1172368"/>
    <lineage>
        <taxon>Bacteria</taxon>
        <taxon>Pseudomonadati</taxon>
        <taxon>Pseudomonadota</taxon>
        <taxon>Gammaproteobacteria</taxon>
        <taxon>Oceanospirillales</taxon>
        <taxon>Halomonadaceae</taxon>
        <taxon>Vreelandella</taxon>
    </lineage>
</organism>
<dbReference type="Pfam" id="PF00756">
    <property type="entry name" value="Esterase"/>
    <property type="match status" value="1"/>
</dbReference>
<dbReference type="InterPro" id="IPR029058">
    <property type="entry name" value="AB_hydrolase_fold"/>
</dbReference>
<dbReference type="Proteomes" id="UP001319882">
    <property type="component" value="Unassembled WGS sequence"/>
</dbReference>
<reference evidence="1 2" key="1">
    <citation type="journal article" date="2021" name="Sci. Rep.">
        <title>Genome analysis of a halophilic bacterium Halomonas malpeensis YU-PRIM-29(T) reveals its exopolysaccharide and pigment producing capabilities.</title>
        <authorList>
            <person name="Athmika"/>
            <person name="Ghate S.D."/>
            <person name="Arun A.B."/>
            <person name="Rao S.S."/>
            <person name="Kumar S.T.A."/>
            <person name="Kandiyil M.K."/>
            <person name="Saptami K."/>
            <person name="Rekha P.D."/>
        </authorList>
    </citation>
    <scope>NUCLEOTIDE SEQUENCE [LARGE SCALE GENOMIC DNA]</scope>
    <source>
        <strain evidence="2">prim 29</strain>
    </source>
</reference>